<keyword evidence="9" id="KW-1185">Reference proteome</keyword>
<keyword evidence="3" id="KW-1003">Cell membrane</keyword>
<feature type="region of interest" description="Disordered" evidence="7">
    <location>
        <begin position="546"/>
        <end position="565"/>
    </location>
</feature>
<evidence type="ECO:0000256" key="1">
    <source>
        <dbReference type="ARBA" id="ARBA00004236"/>
    </source>
</evidence>
<dbReference type="PANTHER" id="PTHR31220">
    <property type="entry name" value="HYCCIN RELATED"/>
    <property type="match status" value="1"/>
</dbReference>
<reference evidence="8 9" key="1">
    <citation type="submission" date="2015-04" db="EMBL/GenBank/DDBJ databases">
        <authorList>
            <person name="Syromyatnikov M.Y."/>
            <person name="Popov V.N."/>
        </authorList>
    </citation>
    <scope>NUCLEOTIDE SEQUENCE [LARGE SCALE GENOMIC DNA]</scope>
</reference>
<keyword evidence="4" id="KW-0963">Cytoplasm</keyword>
<evidence type="ECO:0000256" key="6">
    <source>
        <dbReference type="ARBA" id="ARBA00034482"/>
    </source>
</evidence>
<gene>
    <name evidence="8" type="primary">putative Protein FAM126B</name>
    <name evidence="8" type="ORF">CLUMA_CG009632</name>
</gene>
<dbReference type="OrthoDB" id="18937at2759"/>
<dbReference type="GO" id="GO:0005886">
    <property type="term" value="C:plasma membrane"/>
    <property type="evidence" value="ECO:0007669"/>
    <property type="project" value="UniProtKB-SubCell"/>
</dbReference>
<evidence type="ECO:0000256" key="3">
    <source>
        <dbReference type="ARBA" id="ARBA00022475"/>
    </source>
</evidence>
<evidence type="ECO:0000313" key="9">
    <source>
        <dbReference type="Proteomes" id="UP000183832"/>
    </source>
</evidence>
<comment type="similarity">
    <text evidence="6">Belongs to the Hyccin family.</text>
</comment>
<comment type="subcellular location">
    <subcellularLocation>
        <location evidence="1">Cell membrane</location>
    </subcellularLocation>
    <subcellularLocation>
        <location evidence="2">Cytoplasm</location>
        <location evidence="2">Cytosol</location>
    </subcellularLocation>
</comment>
<proteinExistence type="inferred from homology"/>
<accession>A0A1J1I9F5</accession>
<evidence type="ECO:0000256" key="5">
    <source>
        <dbReference type="ARBA" id="ARBA00023136"/>
    </source>
</evidence>
<evidence type="ECO:0000256" key="2">
    <source>
        <dbReference type="ARBA" id="ARBA00004514"/>
    </source>
</evidence>
<evidence type="ECO:0000256" key="7">
    <source>
        <dbReference type="SAM" id="MobiDB-lite"/>
    </source>
</evidence>
<evidence type="ECO:0000313" key="8">
    <source>
        <dbReference type="EMBL" id="CRK96204.1"/>
    </source>
</evidence>
<feature type="region of interest" description="Disordered" evidence="7">
    <location>
        <begin position="222"/>
        <end position="242"/>
    </location>
</feature>
<organism evidence="8 9">
    <name type="scientific">Clunio marinus</name>
    <dbReference type="NCBI Taxonomy" id="568069"/>
    <lineage>
        <taxon>Eukaryota</taxon>
        <taxon>Metazoa</taxon>
        <taxon>Ecdysozoa</taxon>
        <taxon>Arthropoda</taxon>
        <taxon>Hexapoda</taxon>
        <taxon>Insecta</taxon>
        <taxon>Pterygota</taxon>
        <taxon>Neoptera</taxon>
        <taxon>Endopterygota</taxon>
        <taxon>Diptera</taxon>
        <taxon>Nematocera</taxon>
        <taxon>Chironomoidea</taxon>
        <taxon>Chironomidae</taxon>
        <taxon>Clunio</taxon>
    </lineage>
</organism>
<dbReference type="GO" id="GO:0072659">
    <property type="term" value="P:protein localization to plasma membrane"/>
    <property type="evidence" value="ECO:0007669"/>
    <property type="project" value="TreeGrafter"/>
</dbReference>
<evidence type="ECO:0000256" key="4">
    <source>
        <dbReference type="ARBA" id="ARBA00022490"/>
    </source>
</evidence>
<keyword evidence="5" id="KW-0472">Membrane</keyword>
<dbReference type="GO" id="GO:0005829">
    <property type="term" value="C:cytosol"/>
    <property type="evidence" value="ECO:0007669"/>
    <property type="project" value="UniProtKB-SubCell"/>
</dbReference>
<dbReference type="Pfam" id="PF09790">
    <property type="entry name" value="Hyccin"/>
    <property type="match status" value="1"/>
</dbReference>
<feature type="compositionally biased region" description="Basic and acidic residues" evidence="7">
    <location>
        <begin position="414"/>
        <end position="440"/>
    </location>
</feature>
<feature type="compositionally biased region" description="Polar residues" evidence="7">
    <location>
        <begin position="224"/>
        <end position="242"/>
    </location>
</feature>
<dbReference type="PANTHER" id="PTHR31220:SF1">
    <property type="entry name" value="GH21176P"/>
    <property type="match status" value="1"/>
</dbReference>
<name>A0A1J1I9F5_9DIPT</name>
<feature type="region of interest" description="Disordered" evidence="7">
    <location>
        <begin position="382"/>
        <end position="441"/>
    </location>
</feature>
<protein>
    <submittedName>
        <fullName evidence="8">CLUMA_CG009632, isoform A</fullName>
    </submittedName>
</protein>
<dbReference type="InterPro" id="IPR018619">
    <property type="entry name" value="Hyccin"/>
</dbReference>
<sequence>MADAIVSDWLAEYNSLEPQEIRTFAALHAENHELSTAIQTILNDKTKHSELLHPICIQLYNFYRSNENELKLFTLQFIPNLIYLYLNAVAIGEKQNLRCVETLILCAYNIEVCSDKGMLKSVSYRMPVLAQTSIYHEEKNLHPSDLKRWEENSNKEISWKIMKPVYKITAQNRLTVMAALMFIFNQQLSLIQKSSLYHLCKISSKLVTQGFVKHGHSYRASYGNDPSNQSATSTPNSSSVIKQNPRIPMSQQFLVELLHAIYFAMFNEIASVAIQAVDDIHNRACYELYSDVILVTNAIKNSLQANPSGQPSDGPMGISVALTPATNVVTMSKSMITNASFRTKKLPDDIPIQIDASASHAHTHAGGNSQQNQLLGSINEEQESDANAAKVQSGKSGKDGTTKSHKAPFGGLKKLIDREKDKDKDKDKEKEKEKEKKESVLKVGLNETKENVKKLMGKDKQSSKASLHTNIEVDSQLHSSNNGDLKISTNSPNAIIKRASEISNDGGVDLNEKPLLDVLHMGKIDSAVSNGSHGIISPFDTYNDDSDSDGAFVDPPHQQLSSSSSASVNILMENNANNNKMMGNVQVSQV</sequence>
<dbReference type="Proteomes" id="UP000183832">
    <property type="component" value="Unassembled WGS sequence"/>
</dbReference>
<dbReference type="STRING" id="568069.A0A1J1I9F5"/>
<dbReference type="AlphaFoldDB" id="A0A1J1I9F5"/>
<dbReference type="EMBL" id="CVRI01000043">
    <property type="protein sequence ID" value="CRK96204.1"/>
    <property type="molecule type" value="Genomic_DNA"/>
</dbReference>
<dbReference type="GO" id="GO:0046854">
    <property type="term" value="P:phosphatidylinositol phosphate biosynthetic process"/>
    <property type="evidence" value="ECO:0007669"/>
    <property type="project" value="TreeGrafter"/>
</dbReference>